<evidence type="ECO:0000313" key="1">
    <source>
        <dbReference type="EMBL" id="AKF10059.1"/>
    </source>
</evidence>
<reference evidence="1 2" key="1">
    <citation type="submission" date="2015-03" db="EMBL/GenBank/DDBJ databases">
        <title>Genome assembly of Sandaracinus amylolyticus DSM 53668.</title>
        <authorList>
            <person name="Sharma G."/>
            <person name="Subramanian S."/>
        </authorList>
    </citation>
    <scope>NUCLEOTIDE SEQUENCE [LARGE SCALE GENOMIC DNA]</scope>
    <source>
        <strain evidence="1 2">DSM 53668</strain>
    </source>
</reference>
<dbReference type="Proteomes" id="UP000034883">
    <property type="component" value="Chromosome"/>
</dbReference>
<dbReference type="AlphaFoldDB" id="A0A0F6SH96"/>
<gene>
    <name evidence="1" type="ORF">DB32_007208</name>
</gene>
<accession>A0A0F6SH96</accession>
<evidence type="ECO:0000313" key="2">
    <source>
        <dbReference type="Proteomes" id="UP000034883"/>
    </source>
</evidence>
<proteinExistence type="predicted"/>
<keyword evidence="2" id="KW-1185">Reference proteome</keyword>
<dbReference type="KEGG" id="samy:DB32_007208"/>
<sequence>MALLGACGNEIEHTTLEGCRVIETRDQIGASSPRGLDVVIAVDSSPASAPLRSALATRAASIARSVLARAESGDLRHLTRDVRFSVIGGDLGCGATPSELPRVRTAPSSGAPAACAAEYAPQQEWPAQSADDVASAIECLAWATDTCDAQRPMLAALDAIRLVEGVRRRGSALLVYVVSAVDEAPGLEAEEIRPRVAMLSPFTFELGVVAGVPTDLDPLADPGAITAALADPRFDGGAACGIAGASVPTTPRLLALAAEVGVAGFESAFASSVCAAVPPAATSLGGLGLSSICLAREPSIDPLTSLPRCTLTERPVDEVSATPCAGRPGRDPVPVAIDEDGRETCAILQVATEDDDGVFLGASPELCGDRPALQLRVPLERSVVLTVRCFTQLDSTPGCQ</sequence>
<organism evidence="1 2">
    <name type="scientific">Sandaracinus amylolyticus</name>
    <dbReference type="NCBI Taxonomy" id="927083"/>
    <lineage>
        <taxon>Bacteria</taxon>
        <taxon>Pseudomonadati</taxon>
        <taxon>Myxococcota</taxon>
        <taxon>Polyangia</taxon>
        <taxon>Polyangiales</taxon>
        <taxon>Sandaracinaceae</taxon>
        <taxon>Sandaracinus</taxon>
    </lineage>
</organism>
<dbReference type="STRING" id="927083.DB32_007208"/>
<dbReference type="EMBL" id="CP011125">
    <property type="protein sequence ID" value="AKF10059.1"/>
    <property type="molecule type" value="Genomic_DNA"/>
</dbReference>
<name>A0A0F6SH96_9BACT</name>
<protein>
    <submittedName>
        <fullName evidence="1">Uncharacterized protein</fullName>
    </submittedName>
</protein>